<evidence type="ECO:0000256" key="6">
    <source>
        <dbReference type="ARBA" id="ARBA00023242"/>
    </source>
</evidence>
<dbReference type="Proteomes" id="UP001338125">
    <property type="component" value="Unassembled WGS sequence"/>
</dbReference>
<accession>A0ABR0SFH2</accession>
<dbReference type="PANTHER" id="PTHR14401:SF6">
    <property type="entry name" value="CENTROMERE PROTEIN K"/>
    <property type="match status" value="1"/>
</dbReference>
<evidence type="ECO:0008006" key="12">
    <source>
        <dbReference type="Google" id="ProtNLM"/>
    </source>
</evidence>
<evidence type="ECO:0000256" key="8">
    <source>
        <dbReference type="SAM" id="Coils"/>
    </source>
</evidence>
<evidence type="ECO:0000313" key="10">
    <source>
        <dbReference type="EMBL" id="KAK5990880.1"/>
    </source>
</evidence>
<evidence type="ECO:0000256" key="4">
    <source>
        <dbReference type="ARBA" id="ARBA00022454"/>
    </source>
</evidence>
<evidence type="ECO:0000256" key="5">
    <source>
        <dbReference type="ARBA" id="ARBA00023054"/>
    </source>
</evidence>
<keyword evidence="6" id="KW-0539">Nucleus</keyword>
<comment type="caution">
    <text evidence="10">The sequence shown here is derived from an EMBL/GenBank/DDBJ whole genome shotgun (WGS) entry which is preliminary data.</text>
</comment>
<dbReference type="PANTHER" id="PTHR14401">
    <property type="entry name" value="CENTROMERE PROTEIN K"/>
    <property type="match status" value="1"/>
</dbReference>
<comment type="similarity">
    <text evidence="3">Belongs to the CENP-K/MCM22 family.</text>
</comment>
<name>A0ABR0SFH2_9HYPO</name>
<protein>
    <recommendedName>
        <fullName evidence="12">Centromere protein H C-terminal domain-containing protein</fullName>
    </recommendedName>
</protein>
<keyword evidence="5 8" id="KW-0175">Coiled coil</keyword>
<evidence type="ECO:0000256" key="3">
    <source>
        <dbReference type="ARBA" id="ARBA00005795"/>
    </source>
</evidence>
<feature type="coiled-coil region" evidence="8">
    <location>
        <begin position="94"/>
        <end position="121"/>
    </location>
</feature>
<evidence type="ECO:0000256" key="2">
    <source>
        <dbReference type="ARBA" id="ARBA00004584"/>
    </source>
</evidence>
<reference evidence="10 11" key="1">
    <citation type="submission" date="2024-01" db="EMBL/GenBank/DDBJ databases">
        <title>Complete genome of Cladobotryum mycophilum ATHUM6906.</title>
        <authorList>
            <person name="Christinaki A.C."/>
            <person name="Myridakis A.I."/>
            <person name="Kouvelis V.N."/>
        </authorList>
    </citation>
    <scope>NUCLEOTIDE SEQUENCE [LARGE SCALE GENOMIC DNA]</scope>
    <source>
        <strain evidence="10 11">ATHUM6906</strain>
    </source>
</reference>
<keyword evidence="11" id="KW-1185">Reference proteome</keyword>
<keyword evidence="7" id="KW-0137">Centromere</keyword>
<comment type="subcellular location">
    <subcellularLocation>
        <location evidence="2">Chromosome</location>
        <location evidence="2">Centromere</location>
    </subcellularLocation>
    <subcellularLocation>
        <location evidence="1">Nucleus</location>
    </subcellularLocation>
</comment>
<evidence type="ECO:0000256" key="7">
    <source>
        <dbReference type="ARBA" id="ARBA00023328"/>
    </source>
</evidence>
<feature type="region of interest" description="Disordered" evidence="9">
    <location>
        <begin position="211"/>
        <end position="231"/>
    </location>
</feature>
<organism evidence="10 11">
    <name type="scientific">Cladobotryum mycophilum</name>
    <dbReference type="NCBI Taxonomy" id="491253"/>
    <lineage>
        <taxon>Eukaryota</taxon>
        <taxon>Fungi</taxon>
        <taxon>Dikarya</taxon>
        <taxon>Ascomycota</taxon>
        <taxon>Pezizomycotina</taxon>
        <taxon>Sordariomycetes</taxon>
        <taxon>Hypocreomycetidae</taxon>
        <taxon>Hypocreales</taxon>
        <taxon>Hypocreaceae</taxon>
        <taxon>Cladobotryum</taxon>
    </lineage>
</organism>
<feature type="coiled-coil region" evidence="8">
    <location>
        <begin position="14"/>
        <end position="44"/>
    </location>
</feature>
<keyword evidence="4" id="KW-0158">Chromosome</keyword>
<sequence>MEDRARNSDAQVYVANLEYTLKELQRKVREHEDKLNELRSEQQQVPQSPAGQIRVITSAFEDVTNSEPFLPFPGSVLPALLALRKTHQAIMESKAFLASQNEVTEKERRRLEAERVTLKDHKLLKEAIATRIQSLQSDLDSSAELRPEDATRKRIEEMEKKKKHYNKETSKLMKALNQFINNHLAAMLAAEELGGPVVGDLMDIDSEDLAAGFSSQGKPKKPKDDAKHDKRQRRIDEIWGSVSAAAEQGNQGRQTDETTAAAAEMRQLTEELLNRLVEARGTNSESYVQLPRETAAARFLIRSKVAEFHPKDATRIRLVDFGRELEA</sequence>
<proteinExistence type="inferred from homology"/>
<evidence type="ECO:0000313" key="11">
    <source>
        <dbReference type="Proteomes" id="UP001338125"/>
    </source>
</evidence>
<dbReference type="InterPro" id="IPR020993">
    <property type="entry name" value="Centromere_CenpK"/>
</dbReference>
<evidence type="ECO:0000256" key="9">
    <source>
        <dbReference type="SAM" id="MobiDB-lite"/>
    </source>
</evidence>
<evidence type="ECO:0000256" key="1">
    <source>
        <dbReference type="ARBA" id="ARBA00004123"/>
    </source>
</evidence>
<gene>
    <name evidence="10" type="ORF">PT974_09155</name>
</gene>
<feature type="coiled-coil region" evidence="8">
    <location>
        <begin position="148"/>
        <end position="175"/>
    </location>
</feature>
<dbReference type="EMBL" id="JAVFKD010000014">
    <property type="protein sequence ID" value="KAK5990880.1"/>
    <property type="molecule type" value="Genomic_DNA"/>
</dbReference>